<reference evidence="10" key="1">
    <citation type="journal article" date="2022" name="New Phytol.">
        <title>Evolutionary transition to the ectomycorrhizal habit in the genomes of a hyperdiverse lineage of mushroom-forming fungi.</title>
        <authorList>
            <person name="Looney B."/>
            <person name="Miyauchi S."/>
            <person name="Morin E."/>
            <person name="Drula E."/>
            <person name="Courty P.E."/>
            <person name="Kohler A."/>
            <person name="Kuo A."/>
            <person name="LaButti K."/>
            <person name="Pangilinan J."/>
            <person name="Lipzen A."/>
            <person name="Riley R."/>
            <person name="Andreopoulos W."/>
            <person name="He G."/>
            <person name="Johnson J."/>
            <person name="Nolan M."/>
            <person name="Tritt A."/>
            <person name="Barry K.W."/>
            <person name="Grigoriev I.V."/>
            <person name="Nagy L.G."/>
            <person name="Hibbett D."/>
            <person name="Henrissat B."/>
            <person name="Matheny P.B."/>
            <person name="Labbe J."/>
            <person name="Martin F.M."/>
        </authorList>
    </citation>
    <scope>NUCLEOTIDE SEQUENCE</scope>
    <source>
        <strain evidence="10">BPL690</strain>
    </source>
</reference>
<accession>A0AAD4M0N7</accession>
<evidence type="ECO:0000256" key="4">
    <source>
        <dbReference type="ARBA" id="ARBA00023015"/>
    </source>
</evidence>
<evidence type="ECO:0000256" key="2">
    <source>
        <dbReference type="ARBA" id="ARBA00005770"/>
    </source>
</evidence>
<dbReference type="EMBL" id="WTXG01000036">
    <property type="protein sequence ID" value="KAI0297518.1"/>
    <property type="molecule type" value="Genomic_DNA"/>
</dbReference>
<keyword evidence="4 8" id="KW-0805">Transcription regulation</keyword>
<gene>
    <name evidence="10" type="ORF">B0F90DRAFT_1739103</name>
</gene>
<dbReference type="Gene3D" id="6.10.280.10">
    <property type="entry name" value="Mediator complex, subunit Med21"/>
    <property type="match status" value="1"/>
</dbReference>
<dbReference type="GO" id="GO:0016592">
    <property type="term" value="C:mediator complex"/>
    <property type="evidence" value="ECO:0007669"/>
    <property type="project" value="UniProtKB-UniRule"/>
</dbReference>
<comment type="similarity">
    <text evidence="2 8">Belongs to the Mediator complex subunit 21 family.</text>
</comment>
<dbReference type="Proteomes" id="UP001203297">
    <property type="component" value="Unassembled WGS sequence"/>
</dbReference>
<evidence type="ECO:0000256" key="3">
    <source>
        <dbReference type="ARBA" id="ARBA00019691"/>
    </source>
</evidence>
<dbReference type="GO" id="GO:0003712">
    <property type="term" value="F:transcription coregulator activity"/>
    <property type="evidence" value="ECO:0007669"/>
    <property type="project" value="TreeGrafter"/>
</dbReference>
<evidence type="ECO:0000256" key="7">
    <source>
        <dbReference type="ARBA" id="ARBA00023242"/>
    </source>
</evidence>
<comment type="subcellular location">
    <subcellularLocation>
        <location evidence="1 8">Nucleus</location>
    </subcellularLocation>
</comment>
<organism evidence="10 11">
    <name type="scientific">Multifurca ochricompacta</name>
    <dbReference type="NCBI Taxonomy" id="376703"/>
    <lineage>
        <taxon>Eukaryota</taxon>
        <taxon>Fungi</taxon>
        <taxon>Dikarya</taxon>
        <taxon>Basidiomycota</taxon>
        <taxon>Agaricomycotina</taxon>
        <taxon>Agaricomycetes</taxon>
        <taxon>Russulales</taxon>
        <taxon>Russulaceae</taxon>
        <taxon>Multifurca</taxon>
    </lineage>
</organism>
<protein>
    <recommendedName>
        <fullName evidence="3 8">Mediator of RNA polymerase II transcription subunit 21</fullName>
    </recommendedName>
</protein>
<name>A0AAD4M0N7_9AGAM</name>
<evidence type="ECO:0000256" key="9">
    <source>
        <dbReference type="SAM" id="Coils"/>
    </source>
</evidence>
<evidence type="ECO:0000256" key="5">
    <source>
        <dbReference type="ARBA" id="ARBA00023159"/>
    </source>
</evidence>
<dbReference type="Pfam" id="PF11221">
    <property type="entry name" value="Med21"/>
    <property type="match status" value="1"/>
</dbReference>
<dbReference type="InterPro" id="IPR021384">
    <property type="entry name" value="Mediator_Med21"/>
</dbReference>
<dbReference type="InterPro" id="IPR037212">
    <property type="entry name" value="Med7/Med21-like"/>
</dbReference>
<comment type="caution">
    <text evidence="10">The sequence shown here is derived from an EMBL/GenBank/DDBJ whole genome shotgun (WGS) entry which is preliminary data.</text>
</comment>
<comment type="function">
    <text evidence="8">Component of the Mediator complex, a coactivator involved in the regulated transcription of nearly all RNA polymerase II-dependent genes. Mediator functions as a bridge to convey information from gene-specific regulatory proteins to the basal RNA polymerase II transcription machinery. Mediator is recruited to promoters by direct interactions with regulatory proteins and serves as a scaffold for the assembly of a functional preinitiation complex with RNA polymerase II and the general transcription factors.</text>
</comment>
<comment type="subunit">
    <text evidence="8">Component of the Mediator complex.</text>
</comment>
<feature type="coiled-coil region" evidence="9">
    <location>
        <begin position="93"/>
        <end position="124"/>
    </location>
</feature>
<dbReference type="PANTHER" id="PTHR13381">
    <property type="entry name" value="RNA POLYMERASE II HOLOENZYME COMPONENT SRB7"/>
    <property type="match status" value="1"/>
</dbReference>
<evidence type="ECO:0000256" key="6">
    <source>
        <dbReference type="ARBA" id="ARBA00023163"/>
    </source>
</evidence>
<dbReference type="PANTHER" id="PTHR13381:SF0">
    <property type="entry name" value="MEDIATOR OF RNA POLYMERASE II TRANSCRIPTION SUBUNIT 21"/>
    <property type="match status" value="1"/>
</dbReference>
<evidence type="ECO:0000313" key="11">
    <source>
        <dbReference type="Proteomes" id="UP001203297"/>
    </source>
</evidence>
<dbReference type="GO" id="GO:0006357">
    <property type="term" value="P:regulation of transcription by RNA polymerase II"/>
    <property type="evidence" value="ECO:0007669"/>
    <property type="project" value="TreeGrafter"/>
</dbReference>
<proteinExistence type="inferred from homology"/>
<dbReference type="AlphaFoldDB" id="A0AAD4M0N7"/>
<keyword evidence="11" id="KW-1185">Reference proteome</keyword>
<sequence length="148" mass="16726">MLQELSSMDRITQLQDEIQNLLTIMSRSIAYLTSRANFIQVSEEIPITKQRNPDKVDPPDVFEANKKELVDDLMVKAKQIEYLIQSLPTPEPEEVQAARLATLEEEMQRANQDYEASVARAKALHAQISETLRGILNDDEFAAEALPG</sequence>
<evidence type="ECO:0000313" key="10">
    <source>
        <dbReference type="EMBL" id="KAI0297518.1"/>
    </source>
</evidence>
<evidence type="ECO:0000256" key="8">
    <source>
        <dbReference type="RuleBase" id="RU366036"/>
    </source>
</evidence>
<keyword evidence="6 8" id="KW-0804">Transcription</keyword>
<keyword evidence="5 8" id="KW-0010">Activator</keyword>
<keyword evidence="9" id="KW-0175">Coiled coil</keyword>
<dbReference type="SUPFAM" id="SSF140718">
    <property type="entry name" value="Mediator hinge subcomplex-like"/>
    <property type="match status" value="1"/>
</dbReference>
<keyword evidence="7 8" id="KW-0539">Nucleus</keyword>
<evidence type="ECO:0000256" key="1">
    <source>
        <dbReference type="ARBA" id="ARBA00004123"/>
    </source>
</evidence>